<accession>A0A918Q7K4</accession>
<gene>
    <name evidence="1" type="ORF">GCM10011273_20350</name>
</gene>
<organism evidence="1 2">
    <name type="scientific">Asticcacaulis endophyticus</name>
    <dbReference type="NCBI Taxonomy" id="1395890"/>
    <lineage>
        <taxon>Bacteria</taxon>
        <taxon>Pseudomonadati</taxon>
        <taxon>Pseudomonadota</taxon>
        <taxon>Alphaproteobacteria</taxon>
        <taxon>Caulobacterales</taxon>
        <taxon>Caulobacteraceae</taxon>
        <taxon>Asticcacaulis</taxon>
    </lineage>
</organism>
<sequence length="93" mass="10201">MRALCRRLAGDCGNYTASQWNWDKILWLREQVFKAGDKSENSPKISTCYGGVSPYTPRLSKNAVKDTAAHGYIAASRNYHGVSLGLAGHEARG</sequence>
<protein>
    <submittedName>
        <fullName evidence="1">Uncharacterized protein</fullName>
    </submittedName>
</protein>
<comment type="caution">
    <text evidence="1">The sequence shown here is derived from an EMBL/GenBank/DDBJ whole genome shotgun (WGS) entry which is preliminary data.</text>
</comment>
<reference evidence="1" key="2">
    <citation type="submission" date="2020-09" db="EMBL/GenBank/DDBJ databases">
        <authorList>
            <person name="Sun Q."/>
            <person name="Kim S."/>
        </authorList>
    </citation>
    <scope>NUCLEOTIDE SEQUENCE</scope>
    <source>
        <strain evidence="1">KCTC 32296</strain>
    </source>
</reference>
<proteinExistence type="predicted"/>
<evidence type="ECO:0000313" key="2">
    <source>
        <dbReference type="Proteomes" id="UP000662572"/>
    </source>
</evidence>
<dbReference type="EMBL" id="BMZB01000002">
    <property type="protein sequence ID" value="GGZ33910.1"/>
    <property type="molecule type" value="Genomic_DNA"/>
</dbReference>
<keyword evidence="2" id="KW-1185">Reference proteome</keyword>
<evidence type="ECO:0000313" key="1">
    <source>
        <dbReference type="EMBL" id="GGZ33910.1"/>
    </source>
</evidence>
<name>A0A918Q7K4_9CAUL</name>
<dbReference type="Proteomes" id="UP000662572">
    <property type="component" value="Unassembled WGS sequence"/>
</dbReference>
<reference evidence="1" key="1">
    <citation type="journal article" date="2014" name="Int. J. Syst. Evol. Microbiol.">
        <title>Complete genome sequence of Corynebacterium casei LMG S-19264T (=DSM 44701T), isolated from a smear-ripened cheese.</title>
        <authorList>
            <consortium name="US DOE Joint Genome Institute (JGI-PGF)"/>
            <person name="Walter F."/>
            <person name="Albersmeier A."/>
            <person name="Kalinowski J."/>
            <person name="Ruckert C."/>
        </authorList>
    </citation>
    <scope>NUCLEOTIDE SEQUENCE</scope>
    <source>
        <strain evidence="1">KCTC 32296</strain>
    </source>
</reference>
<dbReference type="AlphaFoldDB" id="A0A918Q7K4"/>